<reference evidence="2" key="2">
    <citation type="submission" date="2024-03" db="EMBL/GenBank/DDBJ databases">
        <title>The Genome Sequence of Enterococcus sp. DIV0205d.</title>
        <authorList>
            <consortium name="The Broad Institute Genomics Platform"/>
            <consortium name="The Broad Institute Microbial Omics Core"/>
            <consortium name="The Broad Institute Genomic Center for Infectious Diseases"/>
            <person name="Earl A."/>
            <person name="Manson A."/>
            <person name="Gilmore M."/>
            <person name="Schwartman J."/>
            <person name="Shea T."/>
            <person name="Abouelleil A."/>
            <person name="Cao P."/>
            <person name="Chapman S."/>
            <person name="Cusick C."/>
            <person name="Young S."/>
            <person name="Neafsey D."/>
            <person name="Nusbaum C."/>
            <person name="Birren B."/>
        </authorList>
    </citation>
    <scope>NUCLEOTIDE SEQUENCE</scope>
    <source>
        <strain evidence="2">7F3_DIV0205</strain>
    </source>
</reference>
<reference evidence="2" key="1">
    <citation type="submission" date="2017-05" db="EMBL/GenBank/DDBJ databases">
        <authorList>
            <consortium name="The Broad Institute Genomics Platform"/>
            <consortium name="The Broad Institute Genomic Center for Infectious Diseases"/>
            <person name="Earl A."/>
            <person name="Manson A."/>
            <person name="Schwartman J."/>
            <person name="Gilmore M."/>
            <person name="Abouelleil A."/>
            <person name="Cao P."/>
            <person name="Chapman S."/>
            <person name="Cusick C."/>
            <person name="Shea T."/>
            <person name="Young S."/>
            <person name="Neafsey D."/>
            <person name="Nusbaum C."/>
            <person name="Birren B."/>
        </authorList>
    </citation>
    <scope>NUCLEOTIDE SEQUENCE</scope>
    <source>
        <strain evidence="2">7F3_DIV0205</strain>
    </source>
</reference>
<gene>
    <name evidence="2" type="ORF">A5821_001253</name>
</gene>
<keyword evidence="3" id="KW-1185">Reference proteome</keyword>
<dbReference type="InterPro" id="IPR031161">
    <property type="entry name" value="Peptidase_M60_dom"/>
</dbReference>
<dbReference type="InterPro" id="IPR042279">
    <property type="entry name" value="Pep_M60_3"/>
</dbReference>
<evidence type="ECO:0000313" key="3">
    <source>
        <dbReference type="Proteomes" id="UP000194948"/>
    </source>
</evidence>
<dbReference type="Gene3D" id="3.40.390.80">
    <property type="entry name" value="Peptidase M60, enhancin-like domain 2"/>
    <property type="match status" value="1"/>
</dbReference>
<sequence length="914" mass="102946">MKKTSITLLFFTITLFFGVQFSYAEDGSKEVRGIQEPTWLFKAGISKGKYHDRQDLGFVLKENTTLRIRQTSPDFKGELTVWLLSNDSKEEVSKKVGSQWVELSSDFVTTPFINTPYGQANATVEYEVIDDSPQKRLPIYEWHGNPADFFTTWDKDNSDFALIKGTRFQLFLPEKDKELVRTLKEFKTIDELIEHLDGILTTFDQYIGLDNSSSENRMSENRYFLKADRNGPGSAYYGLNWTANTSSSTNMWLEKKGWGTLHEIGHGYQAGFDNVGLYTGEVSNNLLAAQFQYEKFGKDADNFGWLFNFGKRTQVDNGLYQKIIIEGSGYDSSLSLRERLVLLTMLKQKAGKEAFAKMYQEYRVLAQQPGFSTANYPLPDLMNKYYSETSRFDFTPALDRWKMKPNIKQGEFNRSKRFPAVAALVDVIPKDQLDTARKSVDKQIMINSNFELVDNQTIAPLGLTGSLTLNLNIDDLEQIKGKKLRLLDGNSIIREEVIQQASIHFEDIPNGIYTIELENSLKLGYSFNQHYLYIKEKENTSTLIFEKINASVLVNQEIIFRGLGSVLAASFKTNPNHQQASFRVASKDPHVYYAGEKYISIEVSDPTGKVIYSKELEGTKNTLGEDTFSFGPDYQVKIFHDETKSRLISSDNIIYKGNDTNIFKMTSTGLLNEQLKNDPESTLMGKIDELAAEINAQKEVKRSSDSDLKQQLWAAMNALSEKNKVEYRKKYNSFFAVDGTQGGGDAMVEVIADPDALTINTVPAFLFKQIQLGKTEKAFVSSGEELGLEVIDKRGIGGGWNVQVSMTDFLSETEGNQESILKGWQLKIPKGTIKSQEGDLDNPPKSKEVIITTANTNQLIFSAEQGQGLGDYTEVLMTDQASIENAVSLSIPTYAKTGVYKAELIWSLVDGPVK</sequence>
<dbReference type="Pfam" id="PF13731">
    <property type="entry name" value="WxL"/>
    <property type="match status" value="1"/>
</dbReference>
<evidence type="ECO:0000313" key="2">
    <source>
        <dbReference type="EMBL" id="WYK00159.1"/>
    </source>
</evidence>
<proteinExistence type="predicted"/>
<dbReference type="AlphaFoldDB" id="A0AAQ3Y6U8"/>
<dbReference type="Proteomes" id="UP000194948">
    <property type="component" value="Chromosome"/>
</dbReference>
<dbReference type="PROSITE" id="PS51723">
    <property type="entry name" value="PEPTIDASE_M60"/>
    <property type="match status" value="1"/>
</dbReference>
<dbReference type="Pfam" id="PF13402">
    <property type="entry name" value="Peptidase_M60"/>
    <property type="match status" value="1"/>
</dbReference>
<dbReference type="InterPro" id="IPR004954">
    <property type="entry name" value="Mucin-bd"/>
</dbReference>
<evidence type="ECO:0000259" key="1">
    <source>
        <dbReference type="PROSITE" id="PS51723"/>
    </source>
</evidence>
<feature type="domain" description="Peptidase M60" evidence="1">
    <location>
        <begin position="51"/>
        <end position="351"/>
    </location>
</feature>
<dbReference type="Pfam" id="PF03272">
    <property type="entry name" value="Mucin_bdg"/>
    <property type="match status" value="1"/>
</dbReference>
<dbReference type="InterPro" id="IPR027994">
    <property type="entry name" value="WxL_dom"/>
</dbReference>
<dbReference type="SMART" id="SM01276">
    <property type="entry name" value="M60-like"/>
    <property type="match status" value="1"/>
</dbReference>
<dbReference type="RefSeq" id="WP_086313720.1">
    <property type="nucleotide sequence ID" value="NZ_CP147244.1"/>
</dbReference>
<dbReference type="Gene3D" id="1.10.390.30">
    <property type="entry name" value="Peptidase M60, enhancin-like domain 3"/>
    <property type="match status" value="1"/>
</dbReference>
<organism evidence="2 3">
    <name type="scientific">Candidatus Enterococcus palustris</name>
    <dbReference type="NCBI Taxonomy" id="1834189"/>
    <lineage>
        <taxon>Bacteria</taxon>
        <taxon>Bacillati</taxon>
        <taxon>Bacillota</taxon>
        <taxon>Bacilli</taxon>
        <taxon>Lactobacillales</taxon>
        <taxon>Enterococcaceae</taxon>
        <taxon>Enterococcus</taxon>
    </lineage>
</organism>
<accession>A0AAQ3Y6U8</accession>
<protein>
    <recommendedName>
        <fullName evidence="1">Peptidase M60 domain-containing protein</fullName>
    </recommendedName>
</protein>
<dbReference type="EMBL" id="CP147244">
    <property type="protein sequence ID" value="WYK00159.1"/>
    <property type="molecule type" value="Genomic_DNA"/>
</dbReference>
<name>A0AAQ3Y6U8_9ENTE</name>